<dbReference type="EMBL" id="BMAT01010021">
    <property type="protein sequence ID" value="GFS18700.1"/>
    <property type="molecule type" value="Genomic_DNA"/>
</dbReference>
<sequence>MVKYMRLGHHKVEQIRFMGTFEGMNKHLLSETEPEKDMGVIMDIKLKYKEHTAHATEKSNRTHGVIKRFFDHLTDNTFAQILKTLVRPYGYSVWQSSLEALQQEV</sequence>
<dbReference type="AlphaFoldDB" id="A0AAV4J8T1"/>
<evidence type="ECO:0000313" key="2">
    <source>
        <dbReference type="Proteomes" id="UP000762676"/>
    </source>
</evidence>
<proteinExistence type="predicted"/>
<keyword evidence="1" id="KW-0378">Hydrolase</keyword>
<comment type="caution">
    <text evidence="1">The sequence shown here is derived from an EMBL/GenBank/DDBJ whole genome shotgun (WGS) entry which is preliminary data.</text>
</comment>
<reference evidence="1 2" key="1">
    <citation type="journal article" date="2021" name="Elife">
        <title>Chloroplast acquisition without the gene transfer in kleptoplastic sea slugs, Plakobranchus ocellatus.</title>
        <authorList>
            <person name="Maeda T."/>
            <person name="Takahashi S."/>
            <person name="Yoshida T."/>
            <person name="Shimamura S."/>
            <person name="Takaki Y."/>
            <person name="Nagai Y."/>
            <person name="Toyoda A."/>
            <person name="Suzuki Y."/>
            <person name="Arimoto A."/>
            <person name="Ishii H."/>
            <person name="Satoh N."/>
            <person name="Nishiyama T."/>
            <person name="Hasebe M."/>
            <person name="Maruyama T."/>
            <person name="Minagawa J."/>
            <person name="Obokata J."/>
            <person name="Shigenobu S."/>
        </authorList>
    </citation>
    <scope>NUCLEOTIDE SEQUENCE [LARGE SCALE GENOMIC DNA]</scope>
</reference>
<dbReference type="GO" id="GO:0004386">
    <property type="term" value="F:helicase activity"/>
    <property type="evidence" value="ECO:0007669"/>
    <property type="project" value="UniProtKB-KW"/>
</dbReference>
<name>A0AAV4J8T1_9GAST</name>
<keyword evidence="1" id="KW-0347">Helicase</keyword>
<keyword evidence="2" id="KW-1185">Reference proteome</keyword>
<gene>
    <name evidence="1" type="ORF">ElyMa_005013100</name>
</gene>
<organism evidence="1 2">
    <name type="scientific">Elysia marginata</name>
    <dbReference type="NCBI Taxonomy" id="1093978"/>
    <lineage>
        <taxon>Eukaryota</taxon>
        <taxon>Metazoa</taxon>
        <taxon>Spiralia</taxon>
        <taxon>Lophotrochozoa</taxon>
        <taxon>Mollusca</taxon>
        <taxon>Gastropoda</taxon>
        <taxon>Heterobranchia</taxon>
        <taxon>Euthyneura</taxon>
        <taxon>Panpulmonata</taxon>
        <taxon>Sacoglossa</taxon>
        <taxon>Placobranchoidea</taxon>
        <taxon>Plakobranchidae</taxon>
        <taxon>Elysia</taxon>
    </lineage>
</organism>
<keyword evidence="1" id="KW-0067">ATP-binding</keyword>
<evidence type="ECO:0000313" key="1">
    <source>
        <dbReference type="EMBL" id="GFS18700.1"/>
    </source>
</evidence>
<accession>A0AAV4J8T1</accession>
<dbReference type="Proteomes" id="UP000762676">
    <property type="component" value="Unassembled WGS sequence"/>
</dbReference>
<keyword evidence="1" id="KW-0547">Nucleotide-binding</keyword>
<protein>
    <submittedName>
        <fullName evidence="1">DNA helicase</fullName>
    </submittedName>
</protein>